<dbReference type="STRING" id="1202772.A0A1V9ZQX9"/>
<proteinExistence type="predicted"/>
<dbReference type="Proteomes" id="UP000243579">
    <property type="component" value="Unassembled WGS sequence"/>
</dbReference>
<protein>
    <recommendedName>
        <fullName evidence="4">Superoxide dismutase copper/zinc binding domain-containing protein</fullName>
    </recommendedName>
</protein>
<gene>
    <name evidence="2" type="ORF">ACHHYP_03574</name>
</gene>
<accession>A0A1V9ZQX9</accession>
<dbReference type="GO" id="GO:0006801">
    <property type="term" value="P:superoxide metabolic process"/>
    <property type="evidence" value="ECO:0007669"/>
    <property type="project" value="InterPro"/>
</dbReference>
<dbReference type="AlphaFoldDB" id="A0A1V9ZQX9"/>
<keyword evidence="3" id="KW-1185">Reference proteome</keyword>
<reference evidence="2 3" key="1">
    <citation type="journal article" date="2014" name="Genome Biol. Evol.">
        <title>The secreted proteins of Achlya hypogyna and Thraustotheca clavata identify the ancestral oomycete secretome and reveal gene acquisitions by horizontal gene transfer.</title>
        <authorList>
            <person name="Misner I."/>
            <person name="Blouin N."/>
            <person name="Leonard G."/>
            <person name="Richards T.A."/>
            <person name="Lane C.E."/>
        </authorList>
    </citation>
    <scope>NUCLEOTIDE SEQUENCE [LARGE SCALE GENOMIC DNA]</scope>
    <source>
        <strain evidence="2 3">ATCC 48635</strain>
    </source>
</reference>
<comment type="caution">
    <text evidence="2">The sequence shown here is derived from an EMBL/GenBank/DDBJ whole genome shotgun (WGS) entry which is preliminary data.</text>
</comment>
<keyword evidence="1" id="KW-0472">Membrane</keyword>
<keyword evidence="1" id="KW-0812">Transmembrane</keyword>
<evidence type="ECO:0008006" key="4">
    <source>
        <dbReference type="Google" id="ProtNLM"/>
    </source>
</evidence>
<dbReference type="Gene3D" id="2.60.40.200">
    <property type="entry name" value="Superoxide dismutase, copper/zinc binding domain"/>
    <property type="match status" value="1"/>
</dbReference>
<organism evidence="2 3">
    <name type="scientific">Achlya hypogyna</name>
    <name type="common">Oomycete</name>
    <name type="synonym">Protoachlya hypogyna</name>
    <dbReference type="NCBI Taxonomy" id="1202772"/>
    <lineage>
        <taxon>Eukaryota</taxon>
        <taxon>Sar</taxon>
        <taxon>Stramenopiles</taxon>
        <taxon>Oomycota</taxon>
        <taxon>Saprolegniomycetes</taxon>
        <taxon>Saprolegniales</taxon>
        <taxon>Achlyaceae</taxon>
        <taxon>Achlya</taxon>
    </lineage>
</organism>
<feature type="transmembrane region" description="Helical" evidence="1">
    <location>
        <begin position="233"/>
        <end position="253"/>
    </location>
</feature>
<evidence type="ECO:0000313" key="2">
    <source>
        <dbReference type="EMBL" id="OQS00442.1"/>
    </source>
</evidence>
<evidence type="ECO:0000256" key="1">
    <source>
        <dbReference type="SAM" id="Phobius"/>
    </source>
</evidence>
<dbReference type="EMBL" id="JNBR01000031">
    <property type="protein sequence ID" value="OQS00442.1"/>
    <property type="molecule type" value="Genomic_DNA"/>
</dbReference>
<dbReference type="OrthoDB" id="159229at2759"/>
<dbReference type="SUPFAM" id="SSF49329">
    <property type="entry name" value="Cu,Zn superoxide dismutase-like"/>
    <property type="match status" value="1"/>
</dbReference>
<dbReference type="InterPro" id="IPR036423">
    <property type="entry name" value="SOD-like_Cu/Zn_dom_sf"/>
</dbReference>
<keyword evidence="1" id="KW-1133">Transmembrane helix</keyword>
<dbReference type="GO" id="GO:0046872">
    <property type="term" value="F:metal ion binding"/>
    <property type="evidence" value="ECO:0007669"/>
    <property type="project" value="InterPro"/>
</dbReference>
<feature type="transmembrane region" description="Helical" evidence="1">
    <location>
        <begin position="204"/>
        <end position="221"/>
    </location>
</feature>
<evidence type="ECO:0000313" key="3">
    <source>
        <dbReference type="Proteomes" id="UP000243579"/>
    </source>
</evidence>
<name>A0A1V9ZQX9_ACHHY</name>
<sequence>MRFLGSARSGRRYVFAKDTSGGIDGYIEVVRNGNGANIHAHLNVTGLDVVQLHKFDANCEGEAVAYKWHIHTLWHQDQSSAFLAGCSLAIAGNHYDPDFACGPNSEYNKDARCQNVSYVCNPTMYASNPLACERGDLSGKLGDMQVVNGIIEQSWWDPHYPAVDEERPEWNMLLHAVCSNKATPRVACAIAAPIDSDVAVDATVAPWVLVGVLLASLLLLYQMRHPLLFKHYPTNVVVAAVIAVLGLLLYQYVVIDSAL</sequence>